<dbReference type="Pfam" id="PF06252">
    <property type="entry name" value="GemA"/>
    <property type="match status" value="1"/>
</dbReference>
<organism evidence="1 2">
    <name type="scientific">Treponema putidum</name>
    <dbReference type="NCBI Taxonomy" id="221027"/>
    <lineage>
        <taxon>Bacteria</taxon>
        <taxon>Pseudomonadati</taxon>
        <taxon>Spirochaetota</taxon>
        <taxon>Spirochaetia</taxon>
        <taxon>Spirochaetales</taxon>
        <taxon>Treponemataceae</taxon>
        <taxon>Treponema</taxon>
    </lineage>
</organism>
<dbReference type="InterPro" id="IPR009363">
    <property type="entry name" value="Phage_Mu_Gp16"/>
</dbReference>
<evidence type="ECO:0000313" key="2">
    <source>
        <dbReference type="Proteomes" id="UP001059401"/>
    </source>
</evidence>
<dbReference type="EMBL" id="CP038802">
    <property type="protein sequence ID" value="UTY27571.1"/>
    <property type="molecule type" value="Genomic_DNA"/>
</dbReference>
<dbReference type="Proteomes" id="UP001059401">
    <property type="component" value="Chromosome"/>
</dbReference>
<proteinExistence type="predicted"/>
<accession>A0ABY5HTR7</accession>
<evidence type="ECO:0000313" key="1">
    <source>
        <dbReference type="EMBL" id="UTY27571.1"/>
    </source>
</evidence>
<reference evidence="1" key="1">
    <citation type="submission" date="2019-04" db="EMBL/GenBank/DDBJ databases">
        <title>Whole genome sequencing of oral phylogroup 2 treponemes.</title>
        <authorList>
            <person name="Chan Y."/>
            <person name="Zeng H.H."/>
            <person name="Yu X.L."/>
            <person name="Leung W.K."/>
            <person name="Watt R.M."/>
        </authorList>
    </citation>
    <scope>NUCLEOTIDE SEQUENCE</scope>
    <source>
        <strain evidence="1">OMZ 847</strain>
    </source>
</reference>
<keyword evidence="2" id="KW-1185">Reference proteome</keyword>
<protein>
    <submittedName>
        <fullName evidence="1">DUF1018 domain-containing protein</fullName>
    </submittedName>
</protein>
<sequence length="151" mass="17376">MLKDRNKKLAAIHIAKKELQLNEEAYRALLSRAGIYSASEIKIENQYKIIMQGFKNLGYTFKKEKRSNYSFKNQRSGGGKDRLTKKQEYYIRGLWDLASRVKDEKSLNALILRIGKVIDISHLTVFNASKVILALRDICKKAGFNPDSKYS</sequence>
<name>A0ABY5HTR7_9SPIR</name>
<dbReference type="RefSeq" id="WP_255805568.1">
    <property type="nucleotide sequence ID" value="NZ_CP038802.1"/>
</dbReference>
<gene>
    <name evidence="1" type="ORF">E4N76_00195</name>
</gene>